<accession>A0ABT3E3A7</accession>
<dbReference type="InterPro" id="IPR003838">
    <property type="entry name" value="ABC3_permease_C"/>
</dbReference>
<reference evidence="8 9" key="1">
    <citation type="submission" date="2022-10" db="EMBL/GenBank/DDBJ databases">
        <title>Weissella fermenti sp. nov., isolated from fermented cabbage.</title>
        <authorList>
            <person name="Lee J.K."/>
            <person name="Baek J.H."/>
            <person name="Choi D.G."/>
            <person name="Kim J.M."/>
            <person name="Jeon C.O."/>
        </authorList>
    </citation>
    <scope>NUCLEOTIDE SEQUENCE [LARGE SCALE GENOMIC DNA]</scope>
    <source>
        <strain evidence="8 9">KACC 18534</strain>
    </source>
</reference>
<feature type="domain" description="ABC3 transporter permease C-terminal" evidence="7">
    <location>
        <begin position="63"/>
        <end position="177"/>
    </location>
</feature>
<sequence>MLTKIALKSLRHKWRDYLVLLIGTTIAVGIFYMFSAMATNDAFLKANSTMKMIIPVFIIGEVLLGIITFVYLNFANSFLLRLRQKEYGLFSMLGATKRQIGTLLMRETLLVGIVSVGLGILLGMGLTSVSADYLMDLIGVKLTNWSVVTPNAIIVTVVFFMLVFFVNGLYNRMRLTRRDTLTLLTADATVKQTKLSTFKMFIFGLLGLAMLVASYWLMPHIETIQIAGFVVIIILNVIGTYLFVSHTLNLVTGWIQKSNFGMRGLRPFLNGQLRFRLADYKRILTMISVLFGMALGAMSVGQGYYISLPSQAVQNSEVTMVVRNEETDLTDVSDVTYRTDVKYVVKGEEVFFLKSDLAKSKVPNREFIGMNDSRLEYISPDSEKMQENFTLGNWANYVAGTQYQSRAVVVDELPAGEEKTMRAFTTSDVNGNDKVLRSIYKGEEQFLDQSDQEGPSSVPGSYGMLIMMKSLFGGLEFMSMFLGIAFMVMLASTLMFKILSNVASDIRRYQILNMVGVTKHQAKMTVAKDLGILFFIPMTIGLADALLGLQMFKPMMPDAYAGVATALPWVIGIYVMYYLVTVMIYQRLVLNKK</sequence>
<proteinExistence type="inferred from homology"/>
<keyword evidence="4 6" id="KW-1133">Transmembrane helix</keyword>
<dbReference type="PANTHER" id="PTHR46795">
    <property type="entry name" value="ABC TRANSPORTER PERMEASE-RELATED-RELATED"/>
    <property type="match status" value="1"/>
</dbReference>
<dbReference type="RefSeq" id="WP_213408134.1">
    <property type="nucleotide sequence ID" value="NZ_CP074441.1"/>
</dbReference>
<feature type="transmembrane region" description="Helical" evidence="6">
    <location>
        <begin position="224"/>
        <end position="244"/>
    </location>
</feature>
<organism evidence="8 9">
    <name type="scientific">Weissella ceti</name>
    <dbReference type="NCBI Taxonomy" id="759620"/>
    <lineage>
        <taxon>Bacteria</taxon>
        <taxon>Bacillati</taxon>
        <taxon>Bacillota</taxon>
        <taxon>Bacilli</taxon>
        <taxon>Lactobacillales</taxon>
        <taxon>Lactobacillaceae</taxon>
        <taxon>Weissella</taxon>
    </lineage>
</organism>
<feature type="transmembrane region" description="Helical" evidence="6">
    <location>
        <begin position="564"/>
        <end position="585"/>
    </location>
</feature>
<evidence type="ECO:0000313" key="9">
    <source>
        <dbReference type="Proteomes" id="UP001526225"/>
    </source>
</evidence>
<dbReference type="PANTHER" id="PTHR46795:SF3">
    <property type="entry name" value="ABC TRANSPORTER PERMEASE"/>
    <property type="match status" value="1"/>
</dbReference>
<dbReference type="InterPro" id="IPR027022">
    <property type="entry name" value="ABC_permease_BceB-typ"/>
</dbReference>
<dbReference type="Pfam" id="PF02687">
    <property type="entry name" value="FtsX"/>
    <property type="match status" value="1"/>
</dbReference>
<keyword evidence="5 6" id="KW-0472">Membrane</keyword>
<feature type="transmembrane region" description="Helical" evidence="6">
    <location>
        <begin position="108"/>
        <end position="131"/>
    </location>
</feature>
<dbReference type="EMBL" id="JAOZFE010000002">
    <property type="protein sequence ID" value="MCW0952893.1"/>
    <property type="molecule type" value="Genomic_DNA"/>
</dbReference>
<dbReference type="PIRSF" id="PIRSF018968">
    <property type="entry name" value="ABC_permease_BceB"/>
    <property type="match status" value="1"/>
</dbReference>
<evidence type="ECO:0000256" key="4">
    <source>
        <dbReference type="ARBA" id="ARBA00022989"/>
    </source>
</evidence>
<dbReference type="Proteomes" id="UP001526225">
    <property type="component" value="Unassembled WGS sequence"/>
</dbReference>
<feature type="transmembrane region" description="Helical" evidence="6">
    <location>
        <begin position="283"/>
        <end position="306"/>
    </location>
</feature>
<evidence type="ECO:0000256" key="1">
    <source>
        <dbReference type="ARBA" id="ARBA00004651"/>
    </source>
</evidence>
<name>A0ABT3E3A7_9LACO</name>
<feature type="transmembrane region" description="Helical" evidence="6">
    <location>
        <begin position="54"/>
        <end position="75"/>
    </location>
</feature>
<keyword evidence="2 6" id="KW-1003">Cell membrane</keyword>
<keyword evidence="6" id="KW-0813">Transport</keyword>
<feature type="transmembrane region" description="Helical" evidence="6">
    <location>
        <begin position="200"/>
        <end position="218"/>
    </location>
</feature>
<gene>
    <name evidence="8" type="ORF">OIT44_02260</name>
</gene>
<protein>
    <submittedName>
        <fullName evidence="8">FtsX-like permease family protein</fullName>
    </submittedName>
</protein>
<comment type="caution">
    <text evidence="8">The sequence shown here is derived from an EMBL/GenBank/DDBJ whole genome shotgun (WGS) entry which is preliminary data.</text>
</comment>
<evidence type="ECO:0000313" key="8">
    <source>
        <dbReference type="EMBL" id="MCW0952893.1"/>
    </source>
</evidence>
<evidence type="ECO:0000256" key="2">
    <source>
        <dbReference type="ARBA" id="ARBA00022475"/>
    </source>
</evidence>
<keyword evidence="3 6" id="KW-0812">Transmembrane</keyword>
<evidence type="ECO:0000256" key="5">
    <source>
        <dbReference type="ARBA" id="ARBA00023136"/>
    </source>
</evidence>
<dbReference type="InterPro" id="IPR052536">
    <property type="entry name" value="ABC-4_Integral_Memb_Prot"/>
</dbReference>
<comment type="subcellular location">
    <subcellularLocation>
        <location evidence="1 6">Cell membrane</location>
        <topology evidence="1 6">Multi-pass membrane protein</topology>
    </subcellularLocation>
</comment>
<feature type="transmembrane region" description="Helical" evidence="6">
    <location>
        <begin position="151"/>
        <end position="170"/>
    </location>
</feature>
<evidence type="ECO:0000256" key="3">
    <source>
        <dbReference type="ARBA" id="ARBA00022692"/>
    </source>
</evidence>
<feature type="transmembrane region" description="Helical" evidence="6">
    <location>
        <begin position="17"/>
        <end position="34"/>
    </location>
</feature>
<evidence type="ECO:0000259" key="7">
    <source>
        <dbReference type="Pfam" id="PF02687"/>
    </source>
</evidence>
<comment type="similarity">
    <text evidence="6">Belongs to the ABC-4 integral membrane protein family.</text>
</comment>
<feature type="transmembrane region" description="Helical" evidence="6">
    <location>
        <begin position="530"/>
        <end position="552"/>
    </location>
</feature>
<feature type="transmembrane region" description="Helical" evidence="6">
    <location>
        <begin position="477"/>
        <end position="499"/>
    </location>
</feature>
<evidence type="ECO:0000256" key="6">
    <source>
        <dbReference type="PIRNR" id="PIRNR018968"/>
    </source>
</evidence>
<keyword evidence="9" id="KW-1185">Reference proteome</keyword>